<organism evidence="9 10">
    <name type="scientific">Desmophyllum pertusum</name>
    <dbReference type="NCBI Taxonomy" id="174260"/>
    <lineage>
        <taxon>Eukaryota</taxon>
        <taxon>Metazoa</taxon>
        <taxon>Cnidaria</taxon>
        <taxon>Anthozoa</taxon>
        <taxon>Hexacorallia</taxon>
        <taxon>Scleractinia</taxon>
        <taxon>Caryophylliina</taxon>
        <taxon>Caryophylliidae</taxon>
        <taxon>Desmophyllum</taxon>
    </lineage>
</organism>
<name>A0A9W9Z5N6_9CNID</name>
<comment type="subcellular location">
    <subcellularLocation>
        <location evidence="1">Secreted</location>
    </subcellularLocation>
</comment>
<dbReference type="Pfam" id="PF10591">
    <property type="entry name" value="SPARC_Ca_bdg"/>
    <property type="match status" value="1"/>
</dbReference>
<dbReference type="GO" id="GO:0005509">
    <property type="term" value="F:calcium ion binding"/>
    <property type="evidence" value="ECO:0007669"/>
    <property type="project" value="InterPro"/>
</dbReference>
<evidence type="ECO:0000259" key="8">
    <source>
        <dbReference type="SMART" id="SM00280"/>
    </source>
</evidence>
<dbReference type="InterPro" id="IPR019577">
    <property type="entry name" value="SPARC/Testican_Ca-bd-dom"/>
</dbReference>
<feature type="signal peptide" evidence="7">
    <location>
        <begin position="1"/>
        <end position="21"/>
    </location>
</feature>
<keyword evidence="5" id="KW-1015">Disulfide bond</keyword>
<keyword evidence="4" id="KW-0106">Calcium</keyword>
<evidence type="ECO:0000313" key="9">
    <source>
        <dbReference type="EMBL" id="KAJ7375385.1"/>
    </source>
</evidence>
<dbReference type="InterPro" id="IPR036058">
    <property type="entry name" value="Kazal_dom_sf"/>
</dbReference>
<accession>A0A9W9Z5N6</accession>
<gene>
    <name evidence="9" type="ORF">OS493_002145</name>
</gene>
<dbReference type="InterPro" id="IPR002350">
    <property type="entry name" value="Kazal_dom"/>
</dbReference>
<sequence>MRVELLYFALGCVFLHRAVTAEQPPATHKDPCQNVFCTKGRMCVVNKDRSTTCVCPQSCPDEYNPVCSVYLRQFNNKCELHKFACRIGIMMAIERTGKCDFRGSDLEPCPVSRLLQFHDRYLEYLMAARERELDPNFTLESKRLDSLTESEERKQIIEWEFSSQDSNQDGILDEHEIEAMIDRDEDCMVGFMKSCDYDHHPGISRREWNTCFPPMVAEATEESMES</sequence>
<dbReference type="GO" id="GO:0005518">
    <property type="term" value="F:collagen binding"/>
    <property type="evidence" value="ECO:0007669"/>
    <property type="project" value="TreeGrafter"/>
</dbReference>
<dbReference type="Pfam" id="PF07648">
    <property type="entry name" value="Kazal_2"/>
    <property type="match status" value="1"/>
</dbReference>
<dbReference type="PROSITE" id="PS00018">
    <property type="entry name" value="EF_HAND_1"/>
    <property type="match status" value="1"/>
</dbReference>
<dbReference type="Proteomes" id="UP001163046">
    <property type="component" value="Unassembled WGS sequence"/>
</dbReference>
<dbReference type="AlphaFoldDB" id="A0A9W9Z5N6"/>
<evidence type="ECO:0000256" key="2">
    <source>
        <dbReference type="ARBA" id="ARBA00022525"/>
    </source>
</evidence>
<keyword evidence="3 7" id="KW-0732">Signal</keyword>
<evidence type="ECO:0000256" key="1">
    <source>
        <dbReference type="ARBA" id="ARBA00004613"/>
    </source>
</evidence>
<dbReference type="SUPFAM" id="SSF100895">
    <property type="entry name" value="Kazal-type serine protease inhibitors"/>
    <property type="match status" value="1"/>
</dbReference>
<proteinExistence type="predicted"/>
<evidence type="ECO:0000256" key="3">
    <source>
        <dbReference type="ARBA" id="ARBA00022729"/>
    </source>
</evidence>
<dbReference type="OrthoDB" id="88467at2759"/>
<dbReference type="EMBL" id="MU826826">
    <property type="protein sequence ID" value="KAJ7375385.1"/>
    <property type="molecule type" value="Genomic_DNA"/>
</dbReference>
<dbReference type="InterPro" id="IPR011992">
    <property type="entry name" value="EF-hand-dom_pair"/>
</dbReference>
<keyword evidence="6" id="KW-0325">Glycoprotein</keyword>
<keyword evidence="10" id="KW-1185">Reference proteome</keyword>
<evidence type="ECO:0000256" key="4">
    <source>
        <dbReference type="ARBA" id="ARBA00022837"/>
    </source>
</evidence>
<dbReference type="Gene3D" id="1.10.238.10">
    <property type="entry name" value="EF-hand"/>
    <property type="match status" value="1"/>
</dbReference>
<dbReference type="PANTHER" id="PTHR13866">
    <property type="entry name" value="SPARC OSTEONECTIN"/>
    <property type="match status" value="1"/>
</dbReference>
<evidence type="ECO:0000256" key="7">
    <source>
        <dbReference type="SAM" id="SignalP"/>
    </source>
</evidence>
<keyword evidence="2" id="KW-0964">Secreted</keyword>
<dbReference type="SMART" id="SM00280">
    <property type="entry name" value="KAZAL"/>
    <property type="match status" value="1"/>
</dbReference>
<dbReference type="SUPFAM" id="SSF47473">
    <property type="entry name" value="EF-hand"/>
    <property type="match status" value="1"/>
</dbReference>
<evidence type="ECO:0000313" key="10">
    <source>
        <dbReference type="Proteomes" id="UP001163046"/>
    </source>
</evidence>
<feature type="domain" description="Kazal-like" evidence="8">
    <location>
        <begin position="54"/>
        <end position="99"/>
    </location>
</feature>
<feature type="chain" id="PRO_5040894535" description="Kazal-like domain-containing protein" evidence="7">
    <location>
        <begin position="22"/>
        <end position="226"/>
    </location>
</feature>
<reference evidence="9" key="1">
    <citation type="submission" date="2023-01" db="EMBL/GenBank/DDBJ databases">
        <title>Genome assembly of the deep-sea coral Lophelia pertusa.</title>
        <authorList>
            <person name="Herrera S."/>
            <person name="Cordes E."/>
        </authorList>
    </citation>
    <scope>NUCLEOTIDE SEQUENCE</scope>
    <source>
        <strain evidence="9">USNM1676648</strain>
        <tissue evidence="9">Polyp</tissue>
    </source>
</reference>
<protein>
    <recommendedName>
        <fullName evidence="8">Kazal-like domain-containing protein</fullName>
    </recommendedName>
</protein>
<dbReference type="GO" id="GO:0050840">
    <property type="term" value="F:extracellular matrix binding"/>
    <property type="evidence" value="ECO:0007669"/>
    <property type="project" value="TreeGrafter"/>
</dbReference>
<dbReference type="GO" id="GO:0005615">
    <property type="term" value="C:extracellular space"/>
    <property type="evidence" value="ECO:0007669"/>
    <property type="project" value="TreeGrafter"/>
</dbReference>
<comment type="caution">
    <text evidence="9">The sequence shown here is derived from an EMBL/GenBank/DDBJ whole genome shotgun (WGS) entry which is preliminary data.</text>
</comment>
<evidence type="ECO:0000256" key="6">
    <source>
        <dbReference type="ARBA" id="ARBA00023180"/>
    </source>
</evidence>
<dbReference type="PANTHER" id="PTHR13866:SF14">
    <property type="entry name" value="BM-40"/>
    <property type="match status" value="1"/>
</dbReference>
<dbReference type="Gene3D" id="3.30.60.30">
    <property type="match status" value="1"/>
</dbReference>
<evidence type="ECO:0000256" key="5">
    <source>
        <dbReference type="ARBA" id="ARBA00023157"/>
    </source>
</evidence>
<dbReference type="InterPro" id="IPR018247">
    <property type="entry name" value="EF_Hand_1_Ca_BS"/>
</dbReference>